<dbReference type="Pfam" id="PF20033">
    <property type="entry name" value="DUF6438"/>
    <property type="match status" value="1"/>
</dbReference>
<feature type="domain" description="DUF6438" evidence="1">
    <location>
        <begin position="128"/>
        <end position="237"/>
    </location>
</feature>
<evidence type="ECO:0000259" key="1">
    <source>
        <dbReference type="Pfam" id="PF20033"/>
    </source>
</evidence>
<name>A0ABM9PPI5_9FLAO</name>
<proteinExistence type="predicted"/>
<comment type="caution">
    <text evidence="2">The sequence shown here is derived from an EMBL/GenBank/DDBJ whole genome shotgun (WGS) entry which is preliminary data.</text>
</comment>
<gene>
    <name evidence="2" type="ORF">T190115A13A_40184</name>
</gene>
<dbReference type="Proteomes" id="UP001497602">
    <property type="component" value="Unassembled WGS sequence"/>
</dbReference>
<protein>
    <recommendedName>
        <fullName evidence="1">DUF6438 domain-containing protein</fullName>
    </recommendedName>
</protein>
<dbReference type="RefSeq" id="WP_348706109.1">
    <property type="nucleotide sequence ID" value="NZ_CAXIYA010000037.1"/>
</dbReference>
<accession>A0ABM9PPI5</accession>
<dbReference type="InterPro" id="IPR045497">
    <property type="entry name" value="DUF6438"/>
</dbReference>
<evidence type="ECO:0000313" key="3">
    <source>
        <dbReference type="Proteomes" id="UP001497602"/>
    </source>
</evidence>
<evidence type="ECO:0000313" key="2">
    <source>
        <dbReference type="EMBL" id="CAL2107662.1"/>
    </source>
</evidence>
<reference evidence="2 3" key="1">
    <citation type="submission" date="2024-05" db="EMBL/GenBank/DDBJ databases">
        <authorList>
            <person name="Duchaud E."/>
        </authorList>
    </citation>
    <scope>NUCLEOTIDE SEQUENCE [LARGE SCALE GENOMIC DNA]</scope>
    <source>
        <strain evidence="2">Ena-SAMPLE-TAB-13-05-2024-13:56:06:370-140305</strain>
    </source>
</reference>
<sequence>MKYLLSSMLILALNCSSPKKTTEATPEAASKATTEKVAEPKDPKDELIVVLKNAKSSNDVKALIKNSGLTWSKTAYDTKATQIGVVKVPEDKRDFWEKRLQETGEFRLVSKNSKKQLNEIIEKEKNRLISIRKTNCFGECPVYEITIDKNGNVAYNGEQFVMEKGKRAFKLSKEELEKLNKKLSSKDFESFNDVYDNPRVMDLPSTYITYKEKQIQIRLWNNIPAELVDVHEYVEGLLLERKYIE</sequence>
<dbReference type="EMBL" id="CAXJRC010000041">
    <property type="protein sequence ID" value="CAL2107662.1"/>
    <property type="molecule type" value="Genomic_DNA"/>
</dbReference>
<organism evidence="2 3">
    <name type="scientific">Tenacibaculum vairaonense</name>
    <dbReference type="NCBI Taxonomy" id="3137860"/>
    <lineage>
        <taxon>Bacteria</taxon>
        <taxon>Pseudomonadati</taxon>
        <taxon>Bacteroidota</taxon>
        <taxon>Flavobacteriia</taxon>
        <taxon>Flavobacteriales</taxon>
        <taxon>Flavobacteriaceae</taxon>
        <taxon>Tenacibaculum</taxon>
    </lineage>
</organism>
<keyword evidence="3" id="KW-1185">Reference proteome</keyword>